<dbReference type="Proteomes" id="UP000198694">
    <property type="component" value="Unassembled WGS sequence"/>
</dbReference>
<organism evidence="2 3">
    <name type="scientific">Sediminibacillus albus</name>
    <dbReference type="NCBI Taxonomy" id="407036"/>
    <lineage>
        <taxon>Bacteria</taxon>
        <taxon>Bacillati</taxon>
        <taxon>Bacillota</taxon>
        <taxon>Bacilli</taxon>
        <taxon>Bacillales</taxon>
        <taxon>Bacillaceae</taxon>
        <taxon>Sediminibacillus</taxon>
    </lineage>
</organism>
<protein>
    <submittedName>
        <fullName evidence="2">Conserved hypothetical integral membrane protein</fullName>
    </submittedName>
</protein>
<dbReference type="InterPro" id="IPR009526">
    <property type="entry name" value="DUF1146"/>
</dbReference>
<sequence length="80" mass="9225">MIQLMQSLGQQALVSMISHLIFIIITWRVLQGINLDPLIKKGRVFEGTLLLIFITVAIGTTVSRFFLDFLQWSQQLIFLF</sequence>
<evidence type="ECO:0000313" key="3">
    <source>
        <dbReference type="Proteomes" id="UP000198694"/>
    </source>
</evidence>
<dbReference type="NCBIfam" id="TIGR02327">
    <property type="entry name" value="int_mem_ywzB"/>
    <property type="match status" value="1"/>
</dbReference>
<accession>A0A1G8ZIX6</accession>
<keyword evidence="1" id="KW-1133">Transmembrane helix</keyword>
<keyword evidence="1" id="KW-0812">Transmembrane</keyword>
<feature type="transmembrane region" description="Helical" evidence="1">
    <location>
        <begin position="12"/>
        <end position="30"/>
    </location>
</feature>
<keyword evidence="1" id="KW-0472">Membrane</keyword>
<dbReference type="STRING" id="407036.SAMN05216243_2048"/>
<reference evidence="2 3" key="1">
    <citation type="submission" date="2016-10" db="EMBL/GenBank/DDBJ databases">
        <authorList>
            <person name="de Groot N.N."/>
        </authorList>
    </citation>
    <scope>NUCLEOTIDE SEQUENCE [LARGE SCALE GENOMIC DNA]</scope>
    <source>
        <strain evidence="2 3">CGMCC 1.6502</strain>
    </source>
</reference>
<dbReference type="Pfam" id="PF06612">
    <property type="entry name" value="DUF1146"/>
    <property type="match status" value="1"/>
</dbReference>
<proteinExistence type="predicted"/>
<dbReference type="AlphaFoldDB" id="A0A1G8ZIX6"/>
<gene>
    <name evidence="2" type="ORF">SAMN05216243_2048</name>
</gene>
<keyword evidence="3" id="KW-1185">Reference proteome</keyword>
<feature type="transmembrane region" description="Helical" evidence="1">
    <location>
        <begin position="50"/>
        <end position="67"/>
    </location>
</feature>
<name>A0A1G8ZIX6_9BACI</name>
<evidence type="ECO:0000256" key="1">
    <source>
        <dbReference type="SAM" id="Phobius"/>
    </source>
</evidence>
<dbReference type="EMBL" id="FNFL01000003">
    <property type="protein sequence ID" value="SDK14988.1"/>
    <property type="molecule type" value="Genomic_DNA"/>
</dbReference>
<evidence type="ECO:0000313" key="2">
    <source>
        <dbReference type="EMBL" id="SDK14988.1"/>
    </source>
</evidence>